<dbReference type="EMBL" id="AP014564">
    <property type="protein sequence ID" value="BAV94759.1"/>
    <property type="molecule type" value="Genomic_DNA"/>
</dbReference>
<dbReference type="Pfam" id="PF03382">
    <property type="entry name" value="DUF285"/>
    <property type="match status" value="1"/>
</dbReference>
<keyword evidence="2" id="KW-1185">Reference proteome</keyword>
<gene>
    <name evidence="1" type="ORF">JBKA6_0746</name>
</gene>
<accession>A0A1J1DY05</accession>
<evidence type="ECO:0000313" key="1">
    <source>
        <dbReference type="EMBL" id="BAV94759.1"/>
    </source>
</evidence>
<proteinExistence type="predicted"/>
<dbReference type="InterPro" id="IPR005046">
    <property type="entry name" value="DUF285"/>
</dbReference>
<organism evidence="1 2">
    <name type="scientific">Ichthyobacterium seriolicida</name>
    <dbReference type="NCBI Taxonomy" id="242600"/>
    <lineage>
        <taxon>Bacteria</taxon>
        <taxon>Pseudomonadati</taxon>
        <taxon>Bacteroidota</taxon>
        <taxon>Flavobacteriia</taxon>
        <taxon>Flavobacteriales</taxon>
        <taxon>Ichthyobacteriaceae</taxon>
        <taxon>Ichthyobacterium</taxon>
    </lineage>
</organism>
<evidence type="ECO:0000313" key="2">
    <source>
        <dbReference type="Proteomes" id="UP000243197"/>
    </source>
</evidence>
<name>A0A1J1DY05_9FLAO</name>
<protein>
    <recommendedName>
        <fullName evidence="3">Chitinase</fullName>
    </recommendedName>
</protein>
<sequence length="123" mass="13782">MTFTGKIKGQILEGVTDLSEMFYKARDFNGDISNWNVVSKVENMSGMFCNAEAFNKKLNTWDVSSVTNMYRMFSPGWTGASIPFNQDISGWDVRKVTNCNGLSTNASNFEDKKNLLSLVVTLN</sequence>
<dbReference type="Proteomes" id="UP000243197">
    <property type="component" value="Chromosome"/>
</dbReference>
<dbReference type="AlphaFoldDB" id="A0A1J1DY05"/>
<dbReference type="NCBIfam" id="TIGR02167">
    <property type="entry name" value="Liste_lipo_26"/>
    <property type="match status" value="2"/>
</dbReference>
<dbReference type="KEGG" id="ise:JBKA6_0746"/>
<dbReference type="InterPro" id="IPR011889">
    <property type="entry name" value="Liste_lipo_26"/>
</dbReference>
<reference evidence="1 2" key="1">
    <citation type="submission" date="2014-03" db="EMBL/GenBank/DDBJ databases">
        <title>complete genome sequence of Flavobacteriaceae bacterium JBKA-6.</title>
        <authorList>
            <person name="Takano T."/>
            <person name="Nakamura Y."/>
            <person name="Takuma S."/>
            <person name="Yasuike M."/>
            <person name="Matsuyama T."/>
            <person name="Sakai T."/>
            <person name="Fujiwara A."/>
            <person name="Kimoto K."/>
            <person name="Fukuda Y."/>
            <person name="Kondo H."/>
            <person name="Hirono I."/>
            <person name="Nakayasu C."/>
        </authorList>
    </citation>
    <scope>NUCLEOTIDE SEQUENCE [LARGE SCALE GENOMIC DNA]</scope>
    <source>
        <strain evidence="1 2">JBKA-6</strain>
    </source>
</reference>
<evidence type="ECO:0008006" key="3">
    <source>
        <dbReference type="Google" id="ProtNLM"/>
    </source>
</evidence>